<keyword evidence="8" id="KW-1185">Reference proteome</keyword>
<proteinExistence type="predicted"/>
<feature type="compositionally biased region" description="Low complexity" evidence="5">
    <location>
        <begin position="14"/>
        <end position="23"/>
    </location>
</feature>
<feature type="region of interest" description="Disordered" evidence="5">
    <location>
        <begin position="1"/>
        <end position="40"/>
    </location>
</feature>
<organism evidence="7 8">
    <name type="scientific">Gordonia polyisoprenivorans (strain DSM 44266 / VH2)</name>
    <dbReference type="NCBI Taxonomy" id="1112204"/>
    <lineage>
        <taxon>Bacteria</taxon>
        <taxon>Bacillati</taxon>
        <taxon>Actinomycetota</taxon>
        <taxon>Actinomycetes</taxon>
        <taxon>Mycobacteriales</taxon>
        <taxon>Gordoniaceae</taxon>
        <taxon>Gordonia</taxon>
    </lineage>
</organism>
<feature type="compositionally biased region" description="Polar residues" evidence="5">
    <location>
        <begin position="1"/>
        <end position="10"/>
    </location>
</feature>
<keyword evidence="1" id="KW-0805">Transcription regulation</keyword>
<keyword evidence="3" id="KW-0804">Transcription</keyword>
<dbReference type="InterPro" id="IPR009057">
    <property type="entry name" value="Homeodomain-like_sf"/>
</dbReference>
<evidence type="ECO:0000259" key="6">
    <source>
        <dbReference type="PROSITE" id="PS50977"/>
    </source>
</evidence>
<dbReference type="Pfam" id="PF00440">
    <property type="entry name" value="TetR_N"/>
    <property type="match status" value="1"/>
</dbReference>
<dbReference type="Gene3D" id="1.10.357.10">
    <property type="entry name" value="Tetracycline Repressor, domain 2"/>
    <property type="match status" value="1"/>
</dbReference>
<feature type="domain" description="HTH tetR-type" evidence="6">
    <location>
        <begin position="39"/>
        <end position="99"/>
    </location>
</feature>
<accession>H6MX28</accession>
<dbReference type="InterPro" id="IPR001647">
    <property type="entry name" value="HTH_TetR"/>
</dbReference>
<dbReference type="InterPro" id="IPR050109">
    <property type="entry name" value="HTH-type_TetR-like_transc_reg"/>
</dbReference>
<dbReference type="STRING" id="1112204.GPOL_c19070"/>
<protein>
    <submittedName>
        <fullName evidence="7">Putative transcriptional regulator, TetR family</fullName>
    </submittedName>
</protein>
<evidence type="ECO:0000256" key="5">
    <source>
        <dbReference type="SAM" id="MobiDB-lite"/>
    </source>
</evidence>
<evidence type="ECO:0000313" key="7">
    <source>
        <dbReference type="EMBL" id="AFA72950.1"/>
    </source>
</evidence>
<evidence type="ECO:0000313" key="8">
    <source>
        <dbReference type="Proteomes" id="UP000009154"/>
    </source>
</evidence>
<evidence type="ECO:0000256" key="1">
    <source>
        <dbReference type="ARBA" id="ARBA00023015"/>
    </source>
</evidence>
<sequence length="231" mass="25019">MDAVTETASVPTLRATTPSGPSSPAAPRPSSPTRWGDRDQRRADILTAGRRLLDGGGYSALRMREVAKGAGISLGAVYRYYPNKESLFVALHTRHLAAMMDDLDEQLRQSTGFVEAFTYFAAAYRTGFLAFGRDFDAQNVINDDARVPAELVDDLRAAIARILRALHDTLTRFGYTGDPDRAMTLLWASVSGLANHYATARAEFVAVDWDAAVSFAISTLACGLGLDPARS</sequence>
<dbReference type="PRINTS" id="PR00455">
    <property type="entry name" value="HTHTETR"/>
</dbReference>
<evidence type="ECO:0000256" key="3">
    <source>
        <dbReference type="ARBA" id="ARBA00023163"/>
    </source>
</evidence>
<dbReference type="PROSITE" id="PS50977">
    <property type="entry name" value="HTH_TETR_2"/>
    <property type="match status" value="1"/>
</dbReference>
<dbReference type="SUPFAM" id="SSF46689">
    <property type="entry name" value="Homeodomain-like"/>
    <property type="match status" value="1"/>
</dbReference>
<dbReference type="eggNOG" id="COG1309">
    <property type="taxonomic scope" value="Bacteria"/>
</dbReference>
<dbReference type="GO" id="GO:0003700">
    <property type="term" value="F:DNA-binding transcription factor activity"/>
    <property type="evidence" value="ECO:0007669"/>
    <property type="project" value="TreeGrafter"/>
</dbReference>
<gene>
    <name evidence="7" type="ordered locus">GPOL_c19070</name>
</gene>
<dbReference type="PANTHER" id="PTHR30055">
    <property type="entry name" value="HTH-TYPE TRANSCRIPTIONAL REGULATOR RUTR"/>
    <property type="match status" value="1"/>
</dbReference>
<dbReference type="Proteomes" id="UP000009154">
    <property type="component" value="Chromosome"/>
</dbReference>
<dbReference type="PANTHER" id="PTHR30055:SF234">
    <property type="entry name" value="HTH-TYPE TRANSCRIPTIONAL REGULATOR BETI"/>
    <property type="match status" value="1"/>
</dbReference>
<dbReference type="EMBL" id="CP003119">
    <property type="protein sequence ID" value="AFA72950.1"/>
    <property type="molecule type" value="Genomic_DNA"/>
</dbReference>
<evidence type="ECO:0000256" key="2">
    <source>
        <dbReference type="ARBA" id="ARBA00023125"/>
    </source>
</evidence>
<dbReference type="KEGG" id="gpo:GPOL_c19070"/>
<dbReference type="HOGENOM" id="CLU_1309067_0_0_11"/>
<dbReference type="AlphaFoldDB" id="H6MX28"/>
<name>H6MX28_GORPV</name>
<keyword evidence="2 4" id="KW-0238">DNA-binding</keyword>
<feature type="DNA-binding region" description="H-T-H motif" evidence="4">
    <location>
        <begin position="62"/>
        <end position="81"/>
    </location>
</feature>
<evidence type="ECO:0000256" key="4">
    <source>
        <dbReference type="PROSITE-ProRule" id="PRU00335"/>
    </source>
</evidence>
<reference evidence="7 8" key="1">
    <citation type="journal article" date="2012" name="Appl. Environ. Microbiol.">
        <title>Involvement of two latex-clearing proteins during rubber degradation and insights into the subsequent degradation pathway revealed by the genome sequence of Gordonia polyisoprenivorans strain VH2.</title>
        <authorList>
            <person name="Hiessl S."/>
            <person name="Schuldes J."/>
            <person name="Thurmer A."/>
            <person name="Halbsguth T."/>
            <person name="Broker D."/>
            <person name="Angelov A."/>
            <person name="Liebl W."/>
            <person name="Daniel R."/>
            <person name="Steinbuchel A."/>
        </authorList>
    </citation>
    <scope>NUCLEOTIDE SEQUENCE [LARGE SCALE GENOMIC DNA]</scope>
    <source>
        <strain evidence="8">DSM 44266 / VH2</strain>
    </source>
</reference>
<dbReference type="GO" id="GO:0000976">
    <property type="term" value="F:transcription cis-regulatory region binding"/>
    <property type="evidence" value="ECO:0007669"/>
    <property type="project" value="TreeGrafter"/>
</dbReference>